<gene>
    <name evidence="1" type="ORF">QHF89_48510</name>
</gene>
<comment type="caution">
    <text evidence="1">The sequence shown here is derived from an EMBL/GenBank/DDBJ whole genome shotgun (WGS) entry which is preliminary data.</text>
</comment>
<name>A0ABT6PA54_9BACT</name>
<proteinExistence type="predicted"/>
<evidence type="ECO:0000313" key="1">
    <source>
        <dbReference type="EMBL" id="MDI1437446.1"/>
    </source>
</evidence>
<sequence>MPIMSFNGDTIHIPVNGPECQLDPRHPGVVDSLPDGKINTVTVVNLNRRYKAYYVIGRGGDTIAKGELAAAGESGDARTVPVPGGRDLKVANLTTAAEPVVIGVVVTSF</sequence>
<evidence type="ECO:0000313" key="2">
    <source>
        <dbReference type="Proteomes" id="UP001160301"/>
    </source>
</evidence>
<reference evidence="1 2" key="1">
    <citation type="submission" date="2023-04" db="EMBL/GenBank/DDBJ databases">
        <title>The genome sequence of Polyangium sorediatum DSM14670.</title>
        <authorList>
            <person name="Zhang X."/>
        </authorList>
    </citation>
    <scope>NUCLEOTIDE SEQUENCE [LARGE SCALE GENOMIC DNA]</scope>
    <source>
        <strain evidence="1 2">DSM 14670</strain>
    </source>
</reference>
<keyword evidence="2" id="KW-1185">Reference proteome</keyword>
<protein>
    <submittedName>
        <fullName evidence="1">Uncharacterized protein</fullName>
    </submittedName>
</protein>
<dbReference type="RefSeq" id="WP_136973238.1">
    <property type="nucleotide sequence ID" value="NZ_JARZHI010000127.1"/>
</dbReference>
<dbReference type="Proteomes" id="UP001160301">
    <property type="component" value="Unassembled WGS sequence"/>
</dbReference>
<accession>A0ABT6PA54</accession>
<organism evidence="1 2">
    <name type="scientific">Polyangium sorediatum</name>
    <dbReference type="NCBI Taxonomy" id="889274"/>
    <lineage>
        <taxon>Bacteria</taxon>
        <taxon>Pseudomonadati</taxon>
        <taxon>Myxococcota</taxon>
        <taxon>Polyangia</taxon>
        <taxon>Polyangiales</taxon>
        <taxon>Polyangiaceae</taxon>
        <taxon>Polyangium</taxon>
    </lineage>
</organism>
<dbReference type="EMBL" id="JARZHI010000127">
    <property type="protein sequence ID" value="MDI1437446.1"/>
    <property type="molecule type" value="Genomic_DNA"/>
</dbReference>